<accession>A0A367KWI5</accession>
<dbReference type="GO" id="GO:0045862">
    <property type="term" value="P:positive regulation of proteolysis"/>
    <property type="evidence" value="ECO:0007669"/>
    <property type="project" value="TreeGrafter"/>
</dbReference>
<evidence type="ECO:0000256" key="1">
    <source>
        <dbReference type="ARBA" id="ARBA00000900"/>
    </source>
</evidence>
<keyword evidence="4" id="KW-0677">Repeat</keyword>
<dbReference type="GO" id="GO:0051087">
    <property type="term" value="F:protein-folding chaperone binding"/>
    <property type="evidence" value="ECO:0007669"/>
    <property type="project" value="TreeGrafter"/>
</dbReference>
<dbReference type="STRING" id="4846.A0A367KWI5"/>
<evidence type="ECO:0000259" key="7">
    <source>
        <dbReference type="PROSITE" id="PS51698"/>
    </source>
</evidence>
<dbReference type="EMBL" id="PJQM01000127">
    <property type="protein sequence ID" value="RCI06568.1"/>
    <property type="molecule type" value="Genomic_DNA"/>
</dbReference>
<evidence type="ECO:0000313" key="8">
    <source>
        <dbReference type="EMBL" id="RCI06568.1"/>
    </source>
</evidence>
<dbReference type="GO" id="GO:0071218">
    <property type="term" value="P:cellular response to misfolded protein"/>
    <property type="evidence" value="ECO:0007669"/>
    <property type="project" value="TreeGrafter"/>
</dbReference>
<dbReference type="SMART" id="SM00504">
    <property type="entry name" value="Ubox"/>
    <property type="match status" value="1"/>
</dbReference>
<dbReference type="OrthoDB" id="629492at2759"/>
<dbReference type="Gene3D" id="3.30.40.10">
    <property type="entry name" value="Zinc/RING finger domain, C3HC4 (zinc finger)"/>
    <property type="match status" value="1"/>
</dbReference>
<dbReference type="GO" id="GO:0000209">
    <property type="term" value="P:protein polyubiquitination"/>
    <property type="evidence" value="ECO:0007669"/>
    <property type="project" value="TreeGrafter"/>
</dbReference>
<evidence type="ECO:0000256" key="3">
    <source>
        <dbReference type="ARBA" id="ARBA00022679"/>
    </source>
</evidence>
<keyword evidence="5" id="KW-0833">Ubl conjugation pathway</keyword>
<evidence type="ECO:0000313" key="9">
    <source>
        <dbReference type="Proteomes" id="UP000253551"/>
    </source>
</evidence>
<dbReference type="InterPro" id="IPR013083">
    <property type="entry name" value="Znf_RING/FYVE/PHD"/>
</dbReference>
<dbReference type="PROSITE" id="PS51698">
    <property type="entry name" value="U_BOX"/>
    <property type="match status" value="1"/>
</dbReference>
<dbReference type="PANTHER" id="PTHR46803">
    <property type="entry name" value="E3 UBIQUITIN-PROTEIN LIGASE CHIP"/>
    <property type="match status" value="1"/>
</dbReference>
<dbReference type="Gene3D" id="6.10.140.2020">
    <property type="match status" value="1"/>
</dbReference>
<evidence type="ECO:0000256" key="5">
    <source>
        <dbReference type="ARBA" id="ARBA00022786"/>
    </source>
</evidence>
<gene>
    <name evidence="8" type="primary">STUB1</name>
    <name evidence="8" type="ORF">CU098_013104</name>
</gene>
<dbReference type="Pfam" id="PF04564">
    <property type="entry name" value="U-box"/>
    <property type="match status" value="1"/>
</dbReference>
<dbReference type="InterPro" id="IPR045202">
    <property type="entry name" value="CHIP_RING-Ubox"/>
</dbReference>
<dbReference type="InterPro" id="IPR041312">
    <property type="entry name" value="CHIP_TPR_N"/>
</dbReference>
<protein>
    <recommendedName>
        <fullName evidence="2">RING-type E3 ubiquitin transferase</fullName>
        <ecNumber evidence="2">2.3.2.27</ecNumber>
    </recommendedName>
</protein>
<dbReference type="GO" id="GO:0005737">
    <property type="term" value="C:cytoplasm"/>
    <property type="evidence" value="ECO:0007669"/>
    <property type="project" value="TreeGrafter"/>
</dbReference>
<keyword evidence="3" id="KW-0808">Transferase</keyword>
<dbReference type="EC" id="2.3.2.27" evidence="2"/>
<evidence type="ECO:0000256" key="6">
    <source>
        <dbReference type="ARBA" id="ARBA00022803"/>
    </source>
</evidence>
<name>A0A367KWI5_RHIST</name>
<keyword evidence="9" id="KW-1185">Reference proteome</keyword>
<evidence type="ECO:0000256" key="2">
    <source>
        <dbReference type="ARBA" id="ARBA00012483"/>
    </source>
</evidence>
<dbReference type="GO" id="GO:0006515">
    <property type="term" value="P:protein quality control for misfolded or incompletely synthesized proteins"/>
    <property type="evidence" value="ECO:0007669"/>
    <property type="project" value="TreeGrafter"/>
</dbReference>
<dbReference type="Pfam" id="PF18391">
    <property type="entry name" value="CHIP_TPR_N"/>
    <property type="match status" value="1"/>
</dbReference>
<feature type="domain" description="U-box" evidence="7">
    <location>
        <begin position="106"/>
        <end position="180"/>
    </location>
</feature>
<proteinExistence type="predicted"/>
<dbReference type="GO" id="GO:0043161">
    <property type="term" value="P:proteasome-mediated ubiquitin-dependent protein catabolic process"/>
    <property type="evidence" value="ECO:0007669"/>
    <property type="project" value="TreeGrafter"/>
</dbReference>
<comment type="catalytic activity">
    <reaction evidence="1">
        <text>S-ubiquitinyl-[E2 ubiquitin-conjugating enzyme]-L-cysteine + [acceptor protein]-L-lysine = [E2 ubiquitin-conjugating enzyme]-L-cysteine + N(6)-ubiquitinyl-[acceptor protein]-L-lysine.</text>
        <dbReference type="EC" id="2.3.2.27"/>
    </reaction>
</comment>
<dbReference type="AlphaFoldDB" id="A0A367KWI5"/>
<reference evidence="8 9" key="1">
    <citation type="journal article" date="2018" name="G3 (Bethesda)">
        <title>Phylogenetic and Phylogenomic Definition of Rhizopus Species.</title>
        <authorList>
            <person name="Gryganskyi A.P."/>
            <person name="Golan J."/>
            <person name="Dolatabadi S."/>
            <person name="Mondo S."/>
            <person name="Robb S."/>
            <person name="Idnurm A."/>
            <person name="Muszewska A."/>
            <person name="Steczkiewicz K."/>
            <person name="Masonjones S."/>
            <person name="Liao H.L."/>
            <person name="Gajdeczka M.T."/>
            <person name="Anike F."/>
            <person name="Vuek A."/>
            <person name="Anishchenko I.M."/>
            <person name="Voigt K."/>
            <person name="de Hoog G.S."/>
            <person name="Smith M.E."/>
            <person name="Heitman J."/>
            <person name="Vilgalys R."/>
            <person name="Stajich J.E."/>
        </authorList>
    </citation>
    <scope>NUCLEOTIDE SEQUENCE [LARGE SCALE GENOMIC DNA]</scope>
    <source>
        <strain evidence="8 9">LSU 92-RS-03</strain>
    </source>
</reference>
<keyword evidence="6" id="KW-0802">TPR repeat</keyword>
<evidence type="ECO:0000256" key="4">
    <source>
        <dbReference type="ARBA" id="ARBA00022737"/>
    </source>
</evidence>
<organism evidence="8 9">
    <name type="scientific">Rhizopus stolonifer</name>
    <name type="common">Rhizopus nigricans</name>
    <dbReference type="NCBI Taxonomy" id="4846"/>
    <lineage>
        <taxon>Eukaryota</taxon>
        <taxon>Fungi</taxon>
        <taxon>Fungi incertae sedis</taxon>
        <taxon>Mucoromycota</taxon>
        <taxon>Mucoromycotina</taxon>
        <taxon>Mucoromycetes</taxon>
        <taxon>Mucorales</taxon>
        <taxon>Mucorineae</taxon>
        <taxon>Rhizopodaceae</taxon>
        <taxon>Rhizopus</taxon>
    </lineage>
</organism>
<sequence length="183" mass="21480">MSIALNKLKVGYELAIQQKVKYVNDILQALLFARKKKWEDDEAIRLEKESELLRYVKSLIEKEKSEMLEKETDEEGIETIEYNTNEKLRKVESVFVKSIENATKREIPDAYLDKISFNIMHDPVFTPDGITYERQSVLDHFKRNGYFDPITRKACNETHLVPNLSLREAIEDFLKDNGWAADY</sequence>
<dbReference type="PANTHER" id="PTHR46803:SF2">
    <property type="entry name" value="E3 UBIQUITIN-PROTEIN LIGASE CHIP"/>
    <property type="match status" value="1"/>
</dbReference>
<comment type="caution">
    <text evidence="8">The sequence shown here is derived from an EMBL/GenBank/DDBJ whole genome shotgun (WGS) entry which is preliminary data.</text>
</comment>
<dbReference type="GO" id="GO:0061630">
    <property type="term" value="F:ubiquitin protein ligase activity"/>
    <property type="evidence" value="ECO:0007669"/>
    <property type="project" value="UniProtKB-EC"/>
</dbReference>
<dbReference type="SUPFAM" id="SSF57850">
    <property type="entry name" value="RING/U-box"/>
    <property type="match status" value="1"/>
</dbReference>
<dbReference type="CDD" id="cd16654">
    <property type="entry name" value="RING-Ubox_CHIP"/>
    <property type="match status" value="1"/>
</dbReference>
<dbReference type="InterPro" id="IPR003613">
    <property type="entry name" value="Ubox_domain"/>
</dbReference>
<dbReference type="Proteomes" id="UP000253551">
    <property type="component" value="Unassembled WGS sequence"/>
</dbReference>